<feature type="compositionally biased region" description="Polar residues" evidence="14">
    <location>
        <begin position="448"/>
        <end position="457"/>
    </location>
</feature>
<dbReference type="FunFam" id="2.40.50.700:FF:000002">
    <property type="entry name" value="Cell wall biogenesis protein"/>
    <property type="match status" value="1"/>
</dbReference>
<dbReference type="Pfam" id="PF17849">
    <property type="entry name" value="OB_Dis3"/>
    <property type="match status" value="1"/>
</dbReference>
<feature type="compositionally biased region" description="Polar residues" evidence="14">
    <location>
        <begin position="132"/>
        <end position="143"/>
    </location>
</feature>
<dbReference type="Pfam" id="PF00773">
    <property type="entry name" value="RNB"/>
    <property type="match status" value="1"/>
</dbReference>
<dbReference type="GO" id="GO:0003934">
    <property type="term" value="F:GTP cyclohydrolase I activity"/>
    <property type="evidence" value="ECO:0007669"/>
    <property type="project" value="UniProtKB-EC"/>
</dbReference>
<feature type="region of interest" description="Disordered" evidence="14">
    <location>
        <begin position="1"/>
        <end position="31"/>
    </location>
</feature>
<feature type="compositionally biased region" description="Polar residues" evidence="14">
    <location>
        <begin position="1"/>
        <end position="11"/>
    </location>
</feature>
<evidence type="ECO:0000256" key="6">
    <source>
        <dbReference type="ARBA" id="ARBA00022533"/>
    </source>
</evidence>
<dbReference type="Pfam" id="PF17877">
    <property type="entry name" value="Dis3l2_C_term"/>
    <property type="match status" value="1"/>
</dbReference>
<dbReference type="GO" id="GO:0046654">
    <property type="term" value="P:tetrahydrofolate biosynthetic process"/>
    <property type="evidence" value="ECO:0007669"/>
    <property type="project" value="InterPro"/>
</dbReference>
<dbReference type="InterPro" id="IPR001900">
    <property type="entry name" value="RNase_II/R"/>
</dbReference>
<evidence type="ECO:0000256" key="9">
    <source>
        <dbReference type="ARBA" id="ARBA00022909"/>
    </source>
</evidence>
<dbReference type="GO" id="GO:0005525">
    <property type="term" value="F:GTP binding"/>
    <property type="evidence" value="ECO:0007669"/>
    <property type="project" value="UniProtKB-KW"/>
</dbReference>
<keyword evidence="13" id="KW-0175">Coiled coil</keyword>
<dbReference type="PROSITE" id="PS00860">
    <property type="entry name" value="GTP_CYCLOHYDROL_1_2"/>
    <property type="match status" value="1"/>
</dbReference>
<dbReference type="InterPro" id="IPR041505">
    <property type="entry name" value="Dis3_CSD2"/>
</dbReference>
<keyword evidence="9" id="KW-0289">Folate biosynthesis</keyword>
<dbReference type="EC" id="3.5.4.16" evidence="4"/>
<evidence type="ECO:0000256" key="12">
    <source>
        <dbReference type="ARBA" id="ARBA00055676"/>
    </source>
</evidence>
<gene>
    <name evidence="16" type="ORF">CA7LBN_004401</name>
</gene>
<dbReference type="FunFam" id="2.40.50.690:FF:000001">
    <property type="entry name" value="Cell wall biogenesis protein"/>
    <property type="match status" value="1"/>
</dbReference>
<name>A0A8F3AI59_CANAR</name>
<dbReference type="FunFam" id="3.30.1130.10:FF:000012">
    <property type="entry name" value="GTP cyclohydrolase 1"/>
    <property type="match status" value="1"/>
</dbReference>
<dbReference type="GO" id="GO:0000932">
    <property type="term" value="C:P-body"/>
    <property type="evidence" value="ECO:0007669"/>
    <property type="project" value="TreeGrafter"/>
</dbReference>
<dbReference type="InterPro" id="IPR001474">
    <property type="entry name" value="GTP_CycHdrlase_I"/>
</dbReference>
<evidence type="ECO:0000259" key="15">
    <source>
        <dbReference type="SMART" id="SM00955"/>
    </source>
</evidence>
<feature type="coiled-coil region" evidence="13">
    <location>
        <begin position="1369"/>
        <end position="1396"/>
    </location>
</feature>
<organism evidence="16">
    <name type="scientific">Candidozyma auris</name>
    <name type="common">Yeast</name>
    <name type="synonym">Candida auris</name>
    <dbReference type="NCBI Taxonomy" id="498019"/>
    <lineage>
        <taxon>Eukaryota</taxon>
        <taxon>Fungi</taxon>
        <taxon>Dikarya</taxon>
        <taxon>Ascomycota</taxon>
        <taxon>Saccharomycotina</taxon>
        <taxon>Pichiomycetes</taxon>
        <taxon>Metschnikowiaceae</taxon>
        <taxon>Candidozyma</taxon>
    </lineage>
</organism>
<proteinExistence type="inferred from homology"/>
<evidence type="ECO:0000256" key="4">
    <source>
        <dbReference type="ARBA" id="ARBA00012715"/>
    </source>
</evidence>
<evidence type="ECO:0000313" key="16">
    <source>
        <dbReference type="EMBL" id="QWW25514.1"/>
    </source>
</evidence>
<dbReference type="PROSITE" id="PS00859">
    <property type="entry name" value="GTP_CYCLOHYDROL_1_1"/>
    <property type="match status" value="1"/>
</dbReference>
<accession>A0A8F3AI59</accession>
<evidence type="ECO:0000256" key="13">
    <source>
        <dbReference type="SAM" id="Coils"/>
    </source>
</evidence>
<feature type="compositionally biased region" description="Low complexity" evidence="14">
    <location>
        <begin position="222"/>
        <end position="239"/>
    </location>
</feature>
<dbReference type="EMBL" id="CP076754">
    <property type="protein sequence ID" value="QWW25514.1"/>
    <property type="molecule type" value="Genomic_DNA"/>
</dbReference>
<dbReference type="Proteomes" id="UP000825438">
    <property type="component" value="Chromosome VI"/>
</dbReference>
<comment type="function">
    <text evidence="12">GTP cyclohydrolase 1 is the first enzyme in the biosynthetic pathway leading to folic acid.</text>
</comment>
<dbReference type="GO" id="GO:0006402">
    <property type="term" value="P:mRNA catabolic process"/>
    <property type="evidence" value="ECO:0007669"/>
    <property type="project" value="TreeGrafter"/>
</dbReference>
<comment type="pathway">
    <text evidence="1">Cofactor biosynthesis; 7,8-dihydroneopterin triphosphate biosynthesis; 7,8-dihydroneopterin triphosphate from GTP: step 1/1.</text>
</comment>
<keyword evidence="7" id="KW-0547">Nucleotide-binding</keyword>
<dbReference type="PANTHER" id="PTHR23355:SF9">
    <property type="entry name" value="DIS3-LIKE EXONUCLEASE 2"/>
    <property type="match status" value="1"/>
</dbReference>
<dbReference type="NCBIfam" id="NF006826">
    <property type="entry name" value="PRK09347.1-3"/>
    <property type="match status" value="1"/>
</dbReference>
<dbReference type="GO" id="GO:0003723">
    <property type="term" value="F:RNA binding"/>
    <property type="evidence" value="ECO:0007669"/>
    <property type="project" value="InterPro"/>
</dbReference>
<dbReference type="InterPro" id="IPR012340">
    <property type="entry name" value="NA-bd_OB-fold"/>
</dbReference>
<dbReference type="FunFam" id="2.40.50.140:FF:000100">
    <property type="entry name" value="Cell wall biogenesis protein phosphatase"/>
    <property type="match status" value="1"/>
</dbReference>
<dbReference type="Gene3D" id="3.30.1130.10">
    <property type="match status" value="1"/>
</dbReference>
<dbReference type="InterPro" id="IPR020602">
    <property type="entry name" value="GTP_CycHdrlase_I_dom"/>
</dbReference>
<evidence type="ECO:0000256" key="7">
    <source>
        <dbReference type="ARBA" id="ARBA00022741"/>
    </source>
</evidence>
<dbReference type="SUPFAM" id="SSF55620">
    <property type="entry name" value="Tetrahydrobiopterin biosynthesis enzymes-like"/>
    <property type="match status" value="1"/>
</dbReference>
<dbReference type="InterPro" id="IPR043133">
    <property type="entry name" value="GTP-CH-I_C/QueF"/>
</dbReference>
<dbReference type="InterPro" id="IPR041093">
    <property type="entry name" value="Dis3l2-like_C"/>
</dbReference>
<dbReference type="FunFam" id="1.10.286.10:FF:000003">
    <property type="entry name" value="GTP cyclohydrolase 1"/>
    <property type="match status" value="1"/>
</dbReference>
<dbReference type="GO" id="GO:0000175">
    <property type="term" value="F:3'-5'-RNA exonuclease activity"/>
    <property type="evidence" value="ECO:0007669"/>
    <property type="project" value="TreeGrafter"/>
</dbReference>
<keyword evidence="6" id="KW-0021">Allosteric enzyme</keyword>
<dbReference type="InterPro" id="IPR050180">
    <property type="entry name" value="RNR_Ribonuclease"/>
</dbReference>
<feature type="region of interest" description="Disordered" evidence="14">
    <location>
        <begin position="63"/>
        <end position="333"/>
    </location>
</feature>
<dbReference type="NCBIfam" id="NF006825">
    <property type="entry name" value="PRK09347.1-2"/>
    <property type="match status" value="1"/>
</dbReference>
<evidence type="ECO:0000256" key="1">
    <source>
        <dbReference type="ARBA" id="ARBA00005080"/>
    </source>
</evidence>
<feature type="compositionally biased region" description="Polar residues" evidence="14">
    <location>
        <begin position="75"/>
        <end position="114"/>
    </location>
</feature>
<dbReference type="GO" id="GO:0046656">
    <property type="term" value="P:folic acid biosynthetic process"/>
    <property type="evidence" value="ECO:0007669"/>
    <property type="project" value="UniProtKB-KW"/>
</dbReference>
<dbReference type="Pfam" id="PF01227">
    <property type="entry name" value="GTP_cyclohydroI"/>
    <property type="match status" value="1"/>
</dbReference>
<feature type="compositionally biased region" description="Polar residues" evidence="14">
    <location>
        <begin position="271"/>
        <end position="312"/>
    </location>
</feature>
<feature type="domain" description="RNB" evidence="15">
    <location>
        <begin position="695"/>
        <end position="1019"/>
    </location>
</feature>
<feature type="compositionally biased region" description="Low complexity" evidence="14">
    <location>
        <begin position="1205"/>
        <end position="1221"/>
    </location>
</feature>
<evidence type="ECO:0000256" key="2">
    <source>
        <dbReference type="ARBA" id="ARBA00005785"/>
    </source>
</evidence>
<dbReference type="PANTHER" id="PTHR23355">
    <property type="entry name" value="RIBONUCLEASE"/>
    <property type="match status" value="1"/>
</dbReference>
<evidence type="ECO:0000256" key="10">
    <source>
        <dbReference type="ARBA" id="ARBA00023134"/>
    </source>
</evidence>
<evidence type="ECO:0000256" key="11">
    <source>
        <dbReference type="ARBA" id="ARBA00030854"/>
    </source>
</evidence>
<feature type="region of interest" description="Disordered" evidence="14">
    <location>
        <begin position="1195"/>
        <end position="1221"/>
    </location>
</feature>
<evidence type="ECO:0000256" key="3">
    <source>
        <dbReference type="ARBA" id="ARBA00008085"/>
    </source>
</evidence>
<dbReference type="SUPFAM" id="SSF50249">
    <property type="entry name" value="Nucleic acid-binding proteins"/>
    <property type="match status" value="3"/>
</dbReference>
<dbReference type="CDD" id="cd00642">
    <property type="entry name" value="GTP_cyclohydro1"/>
    <property type="match status" value="1"/>
</dbReference>
<comment type="similarity">
    <text evidence="2">Belongs to the RNR ribonuclease family.</text>
</comment>
<dbReference type="NCBIfam" id="TIGR00063">
    <property type="entry name" value="folE"/>
    <property type="match status" value="1"/>
</dbReference>
<dbReference type="UniPathway" id="UPA00848">
    <property type="reaction ID" value="UER00151"/>
</dbReference>
<dbReference type="Gene3D" id="1.10.286.10">
    <property type="match status" value="1"/>
</dbReference>
<dbReference type="InterPro" id="IPR043134">
    <property type="entry name" value="GTP-CH-I_N"/>
</dbReference>
<dbReference type="SMART" id="SM00955">
    <property type="entry name" value="RNB"/>
    <property type="match status" value="1"/>
</dbReference>
<protein>
    <recommendedName>
        <fullName evidence="5">GTP cyclohydrolase 1</fullName>
        <ecNumber evidence="4">3.5.4.16</ecNumber>
    </recommendedName>
    <alternativeName>
        <fullName evidence="11">GTP cyclohydrolase I</fullName>
    </alternativeName>
</protein>
<feature type="compositionally biased region" description="Basic and acidic residues" evidence="14">
    <location>
        <begin position="473"/>
        <end position="485"/>
    </location>
</feature>
<keyword evidence="10" id="KW-0342">GTP-binding</keyword>
<dbReference type="Gene3D" id="2.40.50.140">
    <property type="entry name" value="Nucleic acid-binding proteins"/>
    <property type="match status" value="1"/>
</dbReference>
<comment type="similarity">
    <text evidence="3">Belongs to the GTP cyclohydrolase I family.</text>
</comment>
<reference evidence="16" key="1">
    <citation type="submission" date="2021-06" db="EMBL/GenBank/DDBJ databases">
        <title>Candida auris outbreak in lebanese hospital.</title>
        <authorList>
            <person name="Finianos M."/>
        </authorList>
    </citation>
    <scope>NUCLEOTIDE SEQUENCE</scope>
    <source>
        <strain evidence="16">CA7LBN</strain>
    </source>
</reference>
<dbReference type="InterPro" id="IPR018234">
    <property type="entry name" value="GTP_CycHdrlase_I_CS"/>
</dbReference>
<feature type="region of interest" description="Disordered" evidence="14">
    <location>
        <begin position="435"/>
        <end position="501"/>
    </location>
</feature>
<dbReference type="HAMAP" id="MF_00223">
    <property type="entry name" value="FolE"/>
    <property type="match status" value="1"/>
</dbReference>
<evidence type="ECO:0000256" key="14">
    <source>
        <dbReference type="SAM" id="MobiDB-lite"/>
    </source>
</evidence>
<dbReference type="Gene3D" id="2.40.50.690">
    <property type="match status" value="1"/>
</dbReference>
<evidence type="ECO:0000256" key="5">
    <source>
        <dbReference type="ARBA" id="ARBA00017272"/>
    </source>
</evidence>
<evidence type="ECO:0000256" key="8">
    <source>
        <dbReference type="ARBA" id="ARBA00022801"/>
    </source>
</evidence>
<keyword evidence="8" id="KW-0378">Hydrolase</keyword>
<sequence>MSNDKLPQNHPSSPPGLTPSRAGSAKAKNLYIAHRRSPSDWTSLMVEQYNLQRQLEAVQSQQKQLLQQGIPPGNLQPNFQQNLQSDFGSPHSRSPSFNASSNHRRTGSTSSQQGHSRRHSLGVNEAIKAAASQRQSNYQNTQGAPAAGAPQINVSIGAGGGGDSPYHSSPPLGPDPISQFRFPSTTSPNYAAAAAAGPISSNHESPVNRGHARSRSAAYGQPPSSSSSPSFKFPADNNPLLPPAPGYSNLSPERGGSGGGHSRRSSHFRSNSKNFDTNSSINSNWRSQQQPAASNPSASFTHQRNASSTLEPPSSFVPGHKGRGGSYGGGSVSSLSSFMPGNSGSNSGGNSGGRKSLFAPYLPQSSLPELINEGRLVTGILRVNKKNRSDAYVSTDGLLDADIFICGSKDRNRALEGDLVAVELLVVDEVWESKKEKEEKKRRKDNTLTKNNATSVLSDDIHNDATSTSPGNDESKTDKDGEGLGRRGSLKQRPTMKKNDDVEVEGQALLLVEEEEINDEVKPLYAGHVVAVVDRIPGQIFAGTLGLLRPAQAAQAAIDKKTGKEPSVQTPKAPKIVWFKPTDKRVPLIAIPTEQAPKDFVENHEKYADQVFIASIKRWPITSLHPFGTLVSKLGKYDDPQVEIDSILRDNNFTDEYYSGLDGDDGLVKSLIASLPSVESEMSNPDRAGFFNDYIIAFTENKSFVDNAMHVKRLSDTIIELGFHAVDISHFVQPGSPLERKAKKISSSVFLPQKALHLYPNEFNDLISFKDNEKSLAISVTFEIDTTSFEVEKVHIRESVVVPKSTVSFDDVDAILSNKKPNDEITSATCDYIKTFALIAKEFRRQRLNDRNLGISPSLTLLDQLDDEKVRLHLNIFEYSSALRIVSEIGHKVNATVAAKVHATLGDEAFLRRQALPTLQKIENFSRKAYNLGFKIDTSTSSSLQQSILKINDPLKRQCIETLLYKCMPRAKYYIAGKQDPENYSHYYLNLPLYTHFTSPLRRFADLIVHRQVKQAISASAERDKIPDLDALKGISDYCNFKKDCAANAQEQAIHLLLSQTINEMSEHAGQLLVMGTVLQVYESSFDVFIPEFGIEKRVHGDQLPLVKAEFDKANRILELFWEKGVDAATYVPPDEKSSLSYRNSIKNKYRTSASEAAKIQRKNALERDNNIVPDSIVEKLKALSIDMPKVTTPQDKQTLWKSMPSSPSLNSFGGSSRPSSGSFLDTNIAARYDEDGLAPYLQSVITRVENNSYIQEIREMQTVPVLLRAEIGMALPCLTHLKVSIHMSDKNESAKPDSVSAANDAQPVANANGIGHPKPVLGESAAKKHKLSQTNYIAREYGTPLQTRAASPCTLNPPIDSDGLSWPSRGARSRIDQTEEEAKQREQRIATAVKSILHELGEDVDREGLLETPERYARAMLYFTKGYEDNIRDVIKKAVFEEDHDEMVIVRDIEVFSLCEHHLVPFFGKAHIAYIPNKRVVGLSKLARLAEMYSRRFQVQERLTKQIAMALSEILKPRGVAVVIEATHMCMVSRGVQKTGSSTTTSCMLGCFRVQQKTRDEFLTLLGRK</sequence>
<dbReference type="Gene3D" id="2.40.50.700">
    <property type="match status" value="1"/>
</dbReference>